<dbReference type="PANTHER" id="PTHR43581">
    <property type="entry name" value="ATP/GTP PHOSPHATASE"/>
    <property type="match status" value="1"/>
</dbReference>
<dbReference type="Pfam" id="PF13175">
    <property type="entry name" value="AAA_15"/>
    <property type="match status" value="1"/>
</dbReference>
<gene>
    <name evidence="2" type="ORF">PQ472_06410</name>
</gene>
<protein>
    <submittedName>
        <fullName evidence="2">AAA family ATPase</fullName>
    </submittedName>
</protein>
<dbReference type="Proteomes" id="UP001220377">
    <property type="component" value="Chromosome"/>
</dbReference>
<accession>A0ABY7WUG5</accession>
<dbReference type="SUPFAM" id="SSF52540">
    <property type="entry name" value="P-loop containing nucleoside triphosphate hydrolases"/>
    <property type="match status" value="1"/>
</dbReference>
<keyword evidence="3" id="KW-1185">Reference proteome</keyword>
<evidence type="ECO:0000313" key="3">
    <source>
        <dbReference type="Proteomes" id="UP001220377"/>
    </source>
</evidence>
<dbReference type="RefSeq" id="WP_163586820.1">
    <property type="nucleotide sequence ID" value="NZ_CP117884.1"/>
</dbReference>
<dbReference type="Gene3D" id="3.40.50.300">
    <property type="entry name" value="P-loop containing nucleotide triphosphate hydrolases"/>
    <property type="match status" value="1"/>
</dbReference>
<dbReference type="InterPro" id="IPR027417">
    <property type="entry name" value="P-loop_NTPase"/>
</dbReference>
<sequence length="716" mass="81807">MELYISKIRIHNYRSIQNTEFDLKKQNIIIGKNNIGKSNVINAFDSFRSLKLEDINVDFLEKLWNKSQGHQEPSDPDDCVRLELTYHWKDLPSEYWFLLSTLATEGDTKIVITYRVSESMYDSFFNMKSIQDLLDLLEESFEVGTPEDFENGQQQAVAKTRVPSYLPSKDNKPNFKLFRIDAMRNTTQGKHSNQNEIGQTLAPEIAPLIEKQSKTLKKIQGDVDEDMNGSLDQLQDELHRFAYPHDEKAPLQAVWTIDEWLKNPGIRLSKVYDNLDKFEIPLQSQGLGYQNIYNIIARLNNLFSDLKQNPSEAPVLIVIEEPEVFTHPQLQHVFIQQIQEYVEEHGQACNISCQLIIISHSPEVAVSALSLNFDLIIGRSHKENTRFINWNQLGAAAGEKGIESRDKLRKLVLSYNAELFFADKLLCYEGDGERLILGSLMRNRDKFESGHGLMSEKVALLPVGTHFTSYRAALADLLFDQILVITDVDFHLKPSVETEKLNSSSKSDKDKKETTTYWKFGVDECETIKTTNSNLALLGDINADKSRTSLIDLKVLIKRRQQTLADLFSNDGGNWDMKSSAVEFERGMICRVVGLTSDDTLVDLATPPDSEIAELMITTQGFIPEINFWPRTLESALIFSDQKNFDLYMGKHLLQPLVEWSSRVDPRYNDVEKKLLASTLHKADFATESLDVLTDENFSMPRYLKVGLDWLVGIHE</sequence>
<name>A0ABY7WUG5_9LACO</name>
<dbReference type="PANTHER" id="PTHR43581:SF4">
    <property type="entry name" value="ATP_GTP PHOSPHATASE"/>
    <property type="match status" value="1"/>
</dbReference>
<reference evidence="2 3" key="1">
    <citation type="submission" date="2023-02" db="EMBL/GenBank/DDBJ databases">
        <title>Genome sequence of Lacticaseibacillus sp. KACC 23028.</title>
        <authorList>
            <person name="Kim S."/>
            <person name="Heo J."/>
            <person name="Kwon S.-W."/>
        </authorList>
    </citation>
    <scope>NUCLEOTIDE SEQUENCE [LARGE SCALE GENOMIC DNA]</scope>
    <source>
        <strain evidence="2 3">KACC 23028</strain>
    </source>
</reference>
<evidence type="ECO:0000259" key="1">
    <source>
        <dbReference type="Pfam" id="PF13175"/>
    </source>
</evidence>
<dbReference type="EMBL" id="CP117884">
    <property type="protein sequence ID" value="WDF81565.1"/>
    <property type="molecule type" value="Genomic_DNA"/>
</dbReference>
<evidence type="ECO:0000313" key="2">
    <source>
        <dbReference type="EMBL" id="WDF81565.1"/>
    </source>
</evidence>
<dbReference type="InterPro" id="IPR051396">
    <property type="entry name" value="Bact_Antivir_Def_Nuclease"/>
</dbReference>
<dbReference type="InterPro" id="IPR041685">
    <property type="entry name" value="AAA_GajA/Old/RecF-like"/>
</dbReference>
<feature type="domain" description="Endonuclease GajA/Old nuclease/RecF-like AAA" evidence="1">
    <location>
        <begin position="4"/>
        <end position="365"/>
    </location>
</feature>
<organism evidence="2 3">
    <name type="scientific">Lacticaseibacillus pabuli</name>
    <dbReference type="NCBI Taxonomy" id="3025672"/>
    <lineage>
        <taxon>Bacteria</taxon>
        <taxon>Bacillati</taxon>
        <taxon>Bacillota</taxon>
        <taxon>Bacilli</taxon>
        <taxon>Lactobacillales</taxon>
        <taxon>Lactobacillaceae</taxon>
        <taxon>Lacticaseibacillus</taxon>
    </lineage>
</organism>
<proteinExistence type="predicted"/>